<accession>A0A939B518</accession>
<comment type="caution">
    <text evidence="2">The sequence shown here is derived from an EMBL/GenBank/DDBJ whole genome shotgun (WGS) entry which is preliminary data.</text>
</comment>
<dbReference type="RefSeq" id="WP_205109944.1">
    <property type="nucleotide sequence ID" value="NZ_JACJJL010000014.1"/>
</dbReference>
<dbReference type="AlphaFoldDB" id="A0A939B518"/>
<keyword evidence="3" id="KW-1185">Reference proteome</keyword>
<evidence type="ECO:0000256" key="1">
    <source>
        <dbReference type="SAM" id="SignalP"/>
    </source>
</evidence>
<gene>
    <name evidence="2" type="ORF">H6B30_09480</name>
</gene>
<name>A0A939B518_9BACT</name>
<feature type="signal peptide" evidence="1">
    <location>
        <begin position="1"/>
        <end position="20"/>
    </location>
</feature>
<evidence type="ECO:0000313" key="2">
    <source>
        <dbReference type="EMBL" id="MBM6661974.1"/>
    </source>
</evidence>
<evidence type="ECO:0000313" key="3">
    <source>
        <dbReference type="Proteomes" id="UP000764045"/>
    </source>
</evidence>
<reference evidence="2 3" key="1">
    <citation type="journal article" date="2021" name="Sci. Rep.">
        <title>The distribution of antibiotic resistance genes in chicken gut microbiota commensals.</title>
        <authorList>
            <person name="Juricova H."/>
            <person name="Matiasovicova J."/>
            <person name="Kubasova T."/>
            <person name="Cejkova D."/>
            <person name="Rychlik I."/>
        </authorList>
    </citation>
    <scope>NUCLEOTIDE SEQUENCE [LARGE SCALE GENOMIC DNA]</scope>
    <source>
        <strain evidence="2 3">An819</strain>
    </source>
</reference>
<feature type="chain" id="PRO_5036690969" evidence="1">
    <location>
        <begin position="21"/>
        <end position="223"/>
    </location>
</feature>
<organism evidence="2 3">
    <name type="scientific">Marseilla massiliensis</name>
    <dbReference type="NCBI Taxonomy" id="1841864"/>
    <lineage>
        <taxon>Bacteria</taxon>
        <taxon>Pseudomonadati</taxon>
        <taxon>Bacteroidota</taxon>
        <taxon>Bacteroidia</taxon>
        <taxon>Bacteroidales</taxon>
        <taxon>Prevotellaceae</taxon>
        <taxon>Marseilla</taxon>
    </lineage>
</organism>
<dbReference type="Proteomes" id="UP000764045">
    <property type="component" value="Unassembled WGS sequence"/>
</dbReference>
<sequence>MGKKKLFALALISCALTASAQETIEKPLPAQPEHRLEAQPEAVAMSTTDSLALPQLTERGTISRYTLWGPFGGWNDWSLHNGLNASLSLSATVGLGDNAGSGFAQSVAMMYATELAPRLSLAFGGYYSHFNWGPAQFNDAGLTAVLGYRFNEHWEAYLFGQKSIMTPKMPMPLYYMGDFGDKIGAEVRYNVNRSFSIGVSVWHQRVPDAHRFMPTPRTSGAGY</sequence>
<proteinExistence type="predicted"/>
<protein>
    <submittedName>
        <fullName evidence="2">Uncharacterized protein</fullName>
    </submittedName>
</protein>
<dbReference type="EMBL" id="JACJJL010000014">
    <property type="protein sequence ID" value="MBM6661974.1"/>
    <property type="molecule type" value="Genomic_DNA"/>
</dbReference>
<keyword evidence="1" id="KW-0732">Signal</keyword>